<keyword evidence="2" id="KW-0902">Two-component regulatory system</keyword>
<sequence length="224" mass="25141">MVVDDEPGVREALTIALELEQLDVLAVDDGLQAIMALSSRSFDAVILDLSMPYVDGLEVCRRVRASGNEVPILMLTARDELDDRVAGLEAGADDYLAKPFALRELTARVRAIMRRNLTGPAAGADEATFSDVRLDRRAHRAYRGDRLLELTRTEWLLLECFLEHPEQVLSREQILMRVWGHDFGVASNSLGVYVGYLRRKLEDGGEPRVIHTVRAIGYVLRREP</sequence>
<dbReference type="InterPro" id="IPR001789">
    <property type="entry name" value="Sig_transdc_resp-reg_receiver"/>
</dbReference>
<evidence type="ECO:0000256" key="3">
    <source>
        <dbReference type="ARBA" id="ARBA00023015"/>
    </source>
</evidence>
<dbReference type="Gene3D" id="3.40.50.2300">
    <property type="match status" value="1"/>
</dbReference>
<dbReference type="PROSITE" id="PS51755">
    <property type="entry name" value="OMPR_PHOB"/>
    <property type="match status" value="1"/>
</dbReference>
<reference evidence="10 11" key="1">
    <citation type="submission" date="2022-06" db="EMBL/GenBank/DDBJ databases">
        <title>Paraconexibacter antarcticus.</title>
        <authorList>
            <person name="Kim C.S."/>
        </authorList>
    </citation>
    <scope>NUCLEOTIDE SEQUENCE [LARGE SCALE GENOMIC DNA]</scope>
    <source>
        <strain evidence="10 11">02-257</strain>
    </source>
</reference>
<dbReference type="CDD" id="cd00383">
    <property type="entry name" value="trans_reg_C"/>
    <property type="match status" value="1"/>
</dbReference>
<dbReference type="PROSITE" id="PS50110">
    <property type="entry name" value="RESPONSE_REGULATORY"/>
    <property type="match status" value="1"/>
</dbReference>
<evidence type="ECO:0000256" key="7">
    <source>
        <dbReference type="PROSITE-ProRule" id="PRU01091"/>
    </source>
</evidence>
<dbReference type="SMART" id="SM00862">
    <property type="entry name" value="Trans_reg_C"/>
    <property type="match status" value="1"/>
</dbReference>
<protein>
    <submittedName>
        <fullName evidence="10">Response regulator transcription factor</fullName>
    </submittedName>
</protein>
<evidence type="ECO:0000256" key="6">
    <source>
        <dbReference type="PROSITE-ProRule" id="PRU00169"/>
    </source>
</evidence>
<dbReference type="EMBL" id="CP098502">
    <property type="protein sequence ID" value="UTI67043.1"/>
    <property type="molecule type" value="Genomic_DNA"/>
</dbReference>
<evidence type="ECO:0000259" key="9">
    <source>
        <dbReference type="PROSITE" id="PS51755"/>
    </source>
</evidence>
<dbReference type="PANTHER" id="PTHR48111:SF22">
    <property type="entry name" value="REGULATOR OF RPOS"/>
    <property type="match status" value="1"/>
</dbReference>
<dbReference type="InterPro" id="IPR011006">
    <property type="entry name" value="CheY-like_superfamily"/>
</dbReference>
<evidence type="ECO:0000256" key="1">
    <source>
        <dbReference type="ARBA" id="ARBA00022553"/>
    </source>
</evidence>
<evidence type="ECO:0000259" key="8">
    <source>
        <dbReference type="PROSITE" id="PS50110"/>
    </source>
</evidence>
<accession>A0ABY5DYE0</accession>
<dbReference type="Pfam" id="PF00072">
    <property type="entry name" value="Response_reg"/>
    <property type="match status" value="1"/>
</dbReference>
<evidence type="ECO:0000313" key="10">
    <source>
        <dbReference type="EMBL" id="UTI67043.1"/>
    </source>
</evidence>
<dbReference type="PANTHER" id="PTHR48111">
    <property type="entry name" value="REGULATOR OF RPOS"/>
    <property type="match status" value="1"/>
</dbReference>
<dbReference type="InterPro" id="IPR039420">
    <property type="entry name" value="WalR-like"/>
</dbReference>
<dbReference type="SUPFAM" id="SSF46894">
    <property type="entry name" value="C-terminal effector domain of the bipartite response regulators"/>
    <property type="match status" value="1"/>
</dbReference>
<dbReference type="Gene3D" id="6.10.250.690">
    <property type="match status" value="1"/>
</dbReference>
<dbReference type="InterPro" id="IPR001867">
    <property type="entry name" value="OmpR/PhoB-type_DNA-bd"/>
</dbReference>
<evidence type="ECO:0000256" key="5">
    <source>
        <dbReference type="ARBA" id="ARBA00023163"/>
    </source>
</evidence>
<keyword evidence="5" id="KW-0804">Transcription</keyword>
<feature type="DNA-binding region" description="OmpR/PhoB-type" evidence="7">
    <location>
        <begin position="124"/>
        <end position="222"/>
    </location>
</feature>
<gene>
    <name evidence="10" type="ORF">NBH00_04505</name>
</gene>
<keyword evidence="3" id="KW-0805">Transcription regulation</keyword>
<dbReference type="Proteomes" id="UP001056035">
    <property type="component" value="Chromosome"/>
</dbReference>
<evidence type="ECO:0000256" key="4">
    <source>
        <dbReference type="ARBA" id="ARBA00023125"/>
    </source>
</evidence>
<dbReference type="RefSeq" id="WP_254573694.1">
    <property type="nucleotide sequence ID" value="NZ_CP098502.1"/>
</dbReference>
<dbReference type="Pfam" id="PF00486">
    <property type="entry name" value="Trans_reg_C"/>
    <property type="match status" value="1"/>
</dbReference>
<dbReference type="Gene3D" id="1.10.10.10">
    <property type="entry name" value="Winged helix-like DNA-binding domain superfamily/Winged helix DNA-binding domain"/>
    <property type="match status" value="1"/>
</dbReference>
<dbReference type="InterPro" id="IPR036388">
    <property type="entry name" value="WH-like_DNA-bd_sf"/>
</dbReference>
<feature type="domain" description="Response regulatory" evidence="8">
    <location>
        <begin position="1"/>
        <end position="113"/>
    </location>
</feature>
<dbReference type="InterPro" id="IPR016032">
    <property type="entry name" value="Sig_transdc_resp-reg_C-effctor"/>
</dbReference>
<feature type="modified residue" description="4-aspartylphosphate" evidence="6">
    <location>
        <position position="48"/>
    </location>
</feature>
<keyword evidence="11" id="KW-1185">Reference proteome</keyword>
<evidence type="ECO:0000313" key="11">
    <source>
        <dbReference type="Proteomes" id="UP001056035"/>
    </source>
</evidence>
<name>A0ABY5DYE0_9ACTN</name>
<feature type="domain" description="OmpR/PhoB-type" evidence="9">
    <location>
        <begin position="124"/>
        <end position="222"/>
    </location>
</feature>
<dbReference type="SUPFAM" id="SSF52172">
    <property type="entry name" value="CheY-like"/>
    <property type="match status" value="1"/>
</dbReference>
<keyword evidence="1 6" id="KW-0597">Phosphoprotein</keyword>
<proteinExistence type="predicted"/>
<keyword evidence="4 7" id="KW-0238">DNA-binding</keyword>
<dbReference type="SMART" id="SM00448">
    <property type="entry name" value="REC"/>
    <property type="match status" value="1"/>
</dbReference>
<organism evidence="10 11">
    <name type="scientific">Paraconexibacter antarcticus</name>
    <dbReference type="NCBI Taxonomy" id="2949664"/>
    <lineage>
        <taxon>Bacteria</taxon>
        <taxon>Bacillati</taxon>
        <taxon>Actinomycetota</taxon>
        <taxon>Thermoleophilia</taxon>
        <taxon>Solirubrobacterales</taxon>
        <taxon>Paraconexibacteraceae</taxon>
        <taxon>Paraconexibacter</taxon>
    </lineage>
</organism>
<evidence type="ECO:0000256" key="2">
    <source>
        <dbReference type="ARBA" id="ARBA00023012"/>
    </source>
</evidence>